<sequence length="75" mass="9009">MESIRAPVHFDYRFALRMNIRYLAKGHRQAITPKLYLSVFFDVFLKIEVQNLTFLQDCYNKSKFFPMFVLKGNKI</sequence>
<reference evidence="1 2" key="1">
    <citation type="submission" date="2018-08" db="EMBL/GenBank/DDBJ databases">
        <title>A genome reference for cultivated species of the human gut microbiota.</title>
        <authorList>
            <person name="Zou Y."/>
            <person name="Xue W."/>
            <person name="Luo G."/>
        </authorList>
    </citation>
    <scope>NUCLEOTIDE SEQUENCE [LARGE SCALE GENOMIC DNA]</scope>
    <source>
        <strain evidence="1 2">AM17-48</strain>
    </source>
</reference>
<name>A0A414WXN4_BACOV</name>
<dbReference type="EMBL" id="QRJR01000016">
    <property type="protein sequence ID" value="RHH43576.1"/>
    <property type="molecule type" value="Genomic_DNA"/>
</dbReference>
<evidence type="ECO:0000313" key="2">
    <source>
        <dbReference type="Proteomes" id="UP000283329"/>
    </source>
</evidence>
<dbReference type="AlphaFoldDB" id="A0A414WXN4"/>
<comment type="caution">
    <text evidence="1">The sequence shown here is derived from an EMBL/GenBank/DDBJ whole genome shotgun (WGS) entry which is preliminary data.</text>
</comment>
<dbReference type="Proteomes" id="UP000283329">
    <property type="component" value="Unassembled WGS sequence"/>
</dbReference>
<gene>
    <name evidence="1" type="ORF">DW206_16435</name>
</gene>
<evidence type="ECO:0000313" key="1">
    <source>
        <dbReference type="EMBL" id="RHH43576.1"/>
    </source>
</evidence>
<protein>
    <submittedName>
        <fullName evidence="1">Uncharacterized protein</fullName>
    </submittedName>
</protein>
<proteinExistence type="predicted"/>
<accession>A0A414WXN4</accession>
<organism evidence="1 2">
    <name type="scientific">Bacteroides ovatus</name>
    <dbReference type="NCBI Taxonomy" id="28116"/>
    <lineage>
        <taxon>Bacteria</taxon>
        <taxon>Pseudomonadati</taxon>
        <taxon>Bacteroidota</taxon>
        <taxon>Bacteroidia</taxon>
        <taxon>Bacteroidales</taxon>
        <taxon>Bacteroidaceae</taxon>
        <taxon>Bacteroides</taxon>
    </lineage>
</organism>